<evidence type="ECO:0000313" key="4">
    <source>
        <dbReference type="Proteomes" id="UP000027222"/>
    </source>
</evidence>
<feature type="compositionally biased region" description="Basic and acidic residues" evidence="1">
    <location>
        <begin position="482"/>
        <end position="504"/>
    </location>
</feature>
<feature type="region of interest" description="Disordered" evidence="1">
    <location>
        <begin position="460"/>
        <end position="534"/>
    </location>
</feature>
<keyword evidence="4" id="KW-1185">Reference proteome</keyword>
<feature type="transmembrane region" description="Helical" evidence="2">
    <location>
        <begin position="342"/>
        <end position="363"/>
    </location>
</feature>
<name>A0A067SRW5_GALM3</name>
<dbReference type="Proteomes" id="UP000027222">
    <property type="component" value="Unassembled WGS sequence"/>
</dbReference>
<feature type="region of interest" description="Disordered" evidence="1">
    <location>
        <begin position="275"/>
        <end position="339"/>
    </location>
</feature>
<proteinExistence type="predicted"/>
<dbReference type="STRING" id="685588.A0A067SRW5"/>
<dbReference type="OrthoDB" id="3052647at2759"/>
<evidence type="ECO:0000256" key="1">
    <source>
        <dbReference type="SAM" id="MobiDB-lite"/>
    </source>
</evidence>
<dbReference type="HOGENOM" id="CLU_036313_2_0_1"/>
<feature type="region of interest" description="Disordered" evidence="1">
    <location>
        <begin position="416"/>
        <end position="440"/>
    </location>
</feature>
<feature type="compositionally biased region" description="Low complexity" evidence="1">
    <location>
        <begin position="463"/>
        <end position="472"/>
    </location>
</feature>
<gene>
    <name evidence="3" type="ORF">GALMADRAFT_228152</name>
</gene>
<feature type="compositionally biased region" description="Low complexity" evidence="1">
    <location>
        <begin position="322"/>
        <end position="334"/>
    </location>
</feature>
<organism evidence="3 4">
    <name type="scientific">Galerina marginata (strain CBS 339.88)</name>
    <dbReference type="NCBI Taxonomy" id="685588"/>
    <lineage>
        <taxon>Eukaryota</taxon>
        <taxon>Fungi</taxon>
        <taxon>Dikarya</taxon>
        <taxon>Basidiomycota</taxon>
        <taxon>Agaricomycotina</taxon>
        <taxon>Agaricomycetes</taxon>
        <taxon>Agaricomycetidae</taxon>
        <taxon>Agaricales</taxon>
        <taxon>Agaricineae</taxon>
        <taxon>Strophariaceae</taxon>
        <taxon>Galerina</taxon>
    </lineage>
</organism>
<dbReference type="EMBL" id="KL142385">
    <property type="protein sequence ID" value="KDR73700.1"/>
    <property type="molecule type" value="Genomic_DNA"/>
</dbReference>
<evidence type="ECO:0000256" key="2">
    <source>
        <dbReference type="SAM" id="Phobius"/>
    </source>
</evidence>
<sequence>MPRWIVVDDTDPGIHYTGSWFQDQGSQNGLGNFGVPFRSTLHGTTSDASFSYGFQGTRALITGTMQYSNTSGAVTNPSWECLIDNKSVPVQAVSIAENRLLFCEQDGLSDGPHTIAVNAHVSDQRTFWFDYIQYLPSASVPLDQATLSIDVPDPAMQFGTGWSTFSPGYKTSTAGSTFSFDFSGVSLTWFGFYDRSLPTAATTATYAIDGQAPIHFALDGTPAIGTGVQYNQIFFQTAQLTPGHHTVEVVYQGNAQTAPLTVSVVYVQNGTSTGTLTPPAGAPATSSSGPSASVASINSSNPTSPSSGLGSPTLFPSPSPTTPAIDTTAAPDKASSNSTGPVVGGILGGVALLLFAIFGYIFLRRKKQSKSKSRINLAEDFYPPHMESVSPFIHHAASADHGSTQSLGYPRDISQDSEVASNQSHAVSASTADLGSTARQYESESPLSMLAFRNEKARLYANSSSRSTQSDSTAPHPPEAGSSKERMAPVNRHFDPSAPLDRKGQSPFSSPEDSYSPRVIRDEDSGLRLAPDGRYRSEVEVLPPEYSAA</sequence>
<keyword evidence="2" id="KW-0812">Transmembrane</keyword>
<keyword evidence="2" id="KW-1133">Transmembrane helix</keyword>
<keyword evidence="2" id="KW-0472">Membrane</keyword>
<dbReference type="Gene3D" id="2.60.120.260">
    <property type="entry name" value="Galactose-binding domain-like"/>
    <property type="match status" value="2"/>
</dbReference>
<protein>
    <submittedName>
        <fullName evidence="3">Uncharacterized protein</fullName>
    </submittedName>
</protein>
<evidence type="ECO:0000313" key="3">
    <source>
        <dbReference type="EMBL" id="KDR73700.1"/>
    </source>
</evidence>
<reference evidence="4" key="1">
    <citation type="journal article" date="2014" name="Proc. Natl. Acad. Sci. U.S.A.">
        <title>Extensive sampling of basidiomycete genomes demonstrates inadequacy of the white-rot/brown-rot paradigm for wood decay fungi.</title>
        <authorList>
            <person name="Riley R."/>
            <person name="Salamov A.A."/>
            <person name="Brown D.W."/>
            <person name="Nagy L.G."/>
            <person name="Floudas D."/>
            <person name="Held B.W."/>
            <person name="Levasseur A."/>
            <person name="Lombard V."/>
            <person name="Morin E."/>
            <person name="Otillar R."/>
            <person name="Lindquist E.A."/>
            <person name="Sun H."/>
            <person name="LaButti K.M."/>
            <person name="Schmutz J."/>
            <person name="Jabbour D."/>
            <person name="Luo H."/>
            <person name="Baker S.E."/>
            <person name="Pisabarro A.G."/>
            <person name="Walton J.D."/>
            <person name="Blanchette R.A."/>
            <person name="Henrissat B."/>
            <person name="Martin F."/>
            <person name="Cullen D."/>
            <person name="Hibbett D.S."/>
            <person name="Grigoriev I.V."/>
        </authorList>
    </citation>
    <scope>NUCLEOTIDE SEQUENCE [LARGE SCALE GENOMIC DNA]</scope>
    <source>
        <strain evidence="4">CBS 339.88</strain>
    </source>
</reference>
<accession>A0A067SRW5</accession>
<feature type="compositionally biased region" description="Low complexity" evidence="1">
    <location>
        <begin position="275"/>
        <end position="314"/>
    </location>
</feature>
<dbReference type="AlphaFoldDB" id="A0A067SRW5"/>
<feature type="compositionally biased region" description="Basic and acidic residues" evidence="1">
    <location>
        <begin position="519"/>
        <end position="534"/>
    </location>
</feature>